<evidence type="ECO:0000256" key="4">
    <source>
        <dbReference type="PROSITE-ProRule" id="PRU00335"/>
    </source>
</evidence>
<reference evidence="6 7" key="1">
    <citation type="submission" date="2023-07" db="EMBL/GenBank/DDBJ databases">
        <title>Sorghum-associated microbial communities from plants grown in Nebraska, USA.</title>
        <authorList>
            <person name="Schachtman D."/>
        </authorList>
    </citation>
    <scope>NUCLEOTIDE SEQUENCE [LARGE SCALE GENOMIC DNA]</scope>
    <source>
        <strain evidence="6 7">BE248</strain>
    </source>
</reference>
<dbReference type="PANTHER" id="PTHR30055">
    <property type="entry name" value="HTH-TYPE TRANSCRIPTIONAL REGULATOR RUTR"/>
    <property type="match status" value="1"/>
</dbReference>
<feature type="domain" description="HTH tetR-type" evidence="5">
    <location>
        <begin position="5"/>
        <end position="65"/>
    </location>
</feature>
<evidence type="ECO:0000256" key="2">
    <source>
        <dbReference type="ARBA" id="ARBA00023125"/>
    </source>
</evidence>
<dbReference type="PROSITE" id="PS50977">
    <property type="entry name" value="HTH_TETR_2"/>
    <property type="match status" value="1"/>
</dbReference>
<evidence type="ECO:0000256" key="3">
    <source>
        <dbReference type="ARBA" id="ARBA00023163"/>
    </source>
</evidence>
<evidence type="ECO:0000313" key="7">
    <source>
        <dbReference type="Proteomes" id="UP001257739"/>
    </source>
</evidence>
<evidence type="ECO:0000259" key="5">
    <source>
        <dbReference type="PROSITE" id="PS50977"/>
    </source>
</evidence>
<name>A0ABU1UKP0_9ACTN</name>
<gene>
    <name evidence="6" type="ORF">J2X11_000596</name>
</gene>
<comment type="caution">
    <text evidence="6">The sequence shown here is derived from an EMBL/GenBank/DDBJ whole genome shotgun (WGS) entry which is preliminary data.</text>
</comment>
<dbReference type="SUPFAM" id="SSF48498">
    <property type="entry name" value="Tetracyclin repressor-like, C-terminal domain"/>
    <property type="match status" value="1"/>
</dbReference>
<dbReference type="Gene3D" id="1.10.10.60">
    <property type="entry name" value="Homeodomain-like"/>
    <property type="match status" value="1"/>
</dbReference>
<dbReference type="InterPro" id="IPR001647">
    <property type="entry name" value="HTH_TetR"/>
</dbReference>
<keyword evidence="3" id="KW-0804">Transcription</keyword>
<dbReference type="InterPro" id="IPR050109">
    <property type="entry name" value="HTH-type_TetR-like_transc_reg"/>
</dbReference>
<dbReference type="RefSeq" id="WP_309966628.1">
    <property type="nucleotide sequence ID" value="NZ_JAVDWH010000001.1"/>
</dbReference>
<keyword evidence="1" id="KW-0805">Transcription regulation</keyword>
<dbReference type="InterPro" id="IPR036271">
    <property type="entry name" value="Tet_transcr_reg_TetR-rel_C_sf"/>
</dbReference>
<accession>A0ABU1UKP0</accession>
<evidence type="ECO:0000256" key="1">
    <source>
        <dbReference type="ARBA" id="ARBA00023015"/>
    </source>
</evidence>
<feature type="DNA-binding region" description="H-T-H motif" evidence="4">
    <location>
        <begin position="28"/>
        <end position="47"/>
    </location>
</feature>
<dbReference type="Pfam" id="PF00440">
    <property type="entry name" value="TetR_N"/>
    <property type="match status" value="1"/>
</dbReference>
<keyword evidence="7" id="KW-1185">Reference proteome</keyword>
<proteinExistence type="predicted"/>
<dbReference type="PANTHER" id="PTHR30055:SF234">
    <property type="entry name" value="HTH-TYPE TRANSCRIPTIONAL REGULATOR BETI"/>
    <property type="match status" value="1"/>
</dbReference>
<dbReference type="Proteomes" id="UP001257739">
    <property type="component" value="Unassembled WGS sequence"/>
</dbReference>
<sequence length="200" mass="21094">MRALPVQLATKLYGAAELMADQGLDNTKIDDIAEASGVPKATLYYYFAGKEEILAFLLKDLLTAIAGDVAVAVAADGQASERLVGVVRAQLDVMVRHPALCRALVGDLGRATRLPELAAALSAAFYEPVEELLREGAKDGSLRATEDPMSEAVMIFGTVTVVGLMEAIFGPQNDPENIARGVSRLLLDGLAPRNPGKASS</sequence>
<dbReference type="SUPFAM" id="SSF46689">
    <property type="entry name" value="Homeodomain-like"/>
    <property type="match status" value="1"/>
</dbReference>
<dbReference type="InterPro" id="IPR041490">
    <property type="entry name" value="KstR2_TetR_C"/>
</dbReference>
<organism evidence="6 7">
    <name type="scientific">Aeromicrobium panaciterrae</name>
    <dbReference type="NCBI Taxonomy" id="363861"/>
    <lineage>
        <taxon>Bacteria</taxon>
        <taxon>Bacillati</taxon>
        <taxon>Actinomycetota</taxon>
        <taxon>Actinomycetes</taxon>
        <taxon>Propionibacteriales</taxon>
        <taxon>Nocardioidaceae</taxon>
        <taxon>Aeromicrobium</taxon>
    </lineage>
</organism>
<dbReference type="PRINTS" id="PR00455">
    <property type="entry name" value="HTHTETR"/>
</dbReference>
<protein>
    <submittedName>
        <fullName evidence="6">AcrR family transcriptional regulator</fullName>
    </submittedName>
</protein>
<dbReference type="InterPro" id="IPR009057">
    <property type="entry name" value="Homeodomain-like_sf"/>
</dbReference>
<dbReference type="Pfam" id="PF17932">
    <property type="entry name" value="TetR_C_24"/>
    <property type="match status" value="1"/>
</dbReference>
<dbReference type="EMBL" id="JAVDWH010000001">
    <property type="protein sequence ID" value="MDR7085757.1"/>
    <property type="molecule type" value="Genomic_DNA"/>
</dbReference>
<evidence type="ECO:0000313" key="6">
    <source>
        <dbReference type="EMBL" id="MDR7085757.1"/>
    </source>
</evidence>
<dbReference type="Gene3D" id="1.10.357.10">
    <property type="entry name" value="Tetracycline Repressor, domain 2"/>
    <property type="match status" value="1"/>
</dbReference>
<keyword evidence="2 4" id="KW-0238">DNA-binding</keyword>